<keyword evidence="4" id="KW-1185">Reference proteome</keyword>
<keyword evidence="1" id="KW-0472">Membrane</keyword>
<proteinExistence type="predicted"/>
<organism evidence="3 4">
    <name type="scientific">Pseudocalidococcus azoricus BACA0444</name>
    <dbReference type="NCBI Taxonomy" id="2918990"/>
    <lineage>
        <taxon>Bacteria</taxon>
        <taxon>Bacillati</taxon>
        <taxon>Cyanobacteriota</taxon>
        <taxon>Cyanophyceae</taxon>
        <taxon>Acaryochloridales</taxon>
        <taxon>Thermosynechococcaceae</taxon>
        <taxon>Pseudocalidococcus</taxon>
        <taxon>Pseudocalidococcus azoricus</taxon>
    </lineage>
</organism>
<evidence type="ECO:0000259" key="2">
    <source>
        <dbReference type="Pfam" id="PF01757"/>
    </source>
</evidence>
<sequence>MRFVGVDIVKHIFALGVIWLHVKSESRYSKDVSDLINIIGNYVDGAVIGFFLISGFFFKGASDCKIQSLVSFFRKTFMRLMIPFFIFSFIYVSALYLLGKYNLDNGLISILKLQGPMQMYFLSYLFFILNALFICTLLLNLFNIDSKYFFLILAVIALICSQVYPVESSAGPNLLNIPLYIFCFSSGQMLKYSFPKNIKSFYFYAFALSSLFLAMSRFDHRFLDVSIVFVLFTLGIYISYSKVLSSFTAPGSGGVYLLHAPITIYVVSLALTKISVFGFLNAVLSVILTYLICLFITLSVRLHLPKLSFLLLE</sequence>
<feature type="transmembrane region" description="Helical" evidence="1">
    <location>
        <begin position="35"/>
        <end position="58"/>
    </location>
</feature>
<keyword evidence="3" id="KW-0012">Acyltransferase</keyword>
<feature type="transmembrane region" description="Helical" evidence="1">
    <location>
        <begin position="222"/>
        <end position="241"/>
    </location>
</feature>
<comment type="caution">
    <text evidence="3">The sequence shown here is derived from an EMBL/GenBank/DDBJ whole genome shotgun (WGS) entry which is preliminary data.</text>
</comment>
<feature type="transmembrane region" description="Helical" evidence="1">
    <location>
        <begin position="201"/>
        <end position="216"/>
    </location>
</feature>
<keyword evidence="3" id="KW-0808">Transferase</keyword>
<dbReference type="GO" id="GO:0016747">
    <property type="term" value="F:acyltransferase activity, transferring groups other than amino-acyl groups"/>
    <property type="evidence" value="ECO:0007669"/>
    <property type="project" value="InterPro"/>
</dbReference>
<name>A0AAE4JXL7_9CYAN</name>
<evidence type="ECO:0000313" key="4">
    <source>
        <dbReference type="Proteomes" id="UP001268256"/>
    </source>
</evidence>
<dbReference type="EMBL" id="JAVMIP010000002">
    <property type="protein sequence ID" value="MDS3860084.1"/>
    <property type="molecule type" value="Genomic_DNA"/>
</dbReference>
<reference evidence="4" key="1">
    <citation type="submission" date="2023-07" db="EMBL/GenBank/DDBJ databases">
        <authorList>
            <person name="Luz R."/>
            <person name="Cordeiro R."/>
            <person name="Fonseca A."/>
            <person name="Goncalves V."/>
        </authorList>
    </citation>
    <scope>NUCLEOTIDE SEQUENCE [LARGE SCALE GENOMIC DNA]</scope>
    <source>
        <strain evidence="4">BACA0444</strain>
    </source>
</reference>
<feature type="transmembrane region" description="Helical" evidence="1">
    <location>
        <begin position="277"/>
        <end position="300"/>
    </location>
</feature>
<evidence type="ECO:0000313" key="3">
    <source>
        <dbReference type="EMBL" id="MDS3860084.1"/>
    </source>
</evidence>
<feature type="transmembrane region" description="Helical" evidence="1">
    <location>
        <begin position="253"/>
        <end position="271"/>
    </location>
</feature>
<feature type="transmembrane region" description="Helical" evidence="1">
    <location>
        <begin position="79"/>
        <end position="99"/>
    </location>
</feature>
<feature type="domain" description="Acyltransferase 3" evidence="2">
    <location>
        <begin position="4"/>
        <end position="297"/>
    </location>
</feature>
<keyword evidence="1" id="KW-1133">Transmembrane helix</keyword>
<dbReference type="Pfam" id="PF01757">
    <property type="entry name" value="Acyl_transf_3"/>
    <property type="match status" value="1"/>
</dbReference>
<feature type="transmembrane region" description="Helical" evidence="1">
    <location>
        <begin position="119"/>
        <end position="141"/>
    </location>
</feature>
<keyword evidence="1" id="KW-0812">Transmembrane</keyword>
<dbReference type="InterPro" id="IPR002656">
    <property type="entry name" value="Acyl_transf_3_dom"/>
</dbReference>
<feature type="transmembrane region" description="Helical" evidence="1">
    <location>
        <begin position="148"/>
        <end position="165"/>
    </location>
</feature>
<dbReference type="AlphaFoldDB" id="A0AAE4JXL7"/>
<protein>
    <submittedName>
        <fullName evidence="3">Acyltransferase family protein</fullName>
    </submittedName>
</protein>
<dbReference type="Proteomes" id="UP001268256">
    <property type="component" value="Unassembled WGS sequence"/>
</dbReference>
<gene>
    <name evidence="3" type="ORF">RIF25_04600</name>
</gene>
<accession>A0AAE4JXL7</accession>
<dbReference type="RefSeq" id="WP_322877367.1">
    <property type="nucleotide sequence ID" value="NZ_JAVMIP010000002.1"/>
</dbReference>
<evidence type="ECO:0000256" key="1">
    <source>
        <dbReference type="SAM" id="Phobius"/>
    </source>
</evidence>